<name>A0ACC2UCT7_9FUNG</name>
<evidence type="ECO:0000313" key="2">
    <source>
        <dbReference type="Proteomes" id="UP001165960"/>
    </source>
</evidence>
<evidence type="ECO:0000313" key="1">
    <source>
        <dbReference type="EMBL" id="KAJ9084708.1"/>
    </source>
</evidence>
<dbReference type="Proteomes" id="UP001165960">
    <property type="component" value="Unassembled WGS sequence"/>
</dbReference>
<keyword evidence="2" id="KW-1185">Reference proteome</keyword>
<dbReference type="EMBL" id="QTSX02000814">
    <property type="protein sequence ID" value="KAJ9084708.1"/>
    <property type="molecule type" value="Genomic_DNA"/>
</dbReference>
<accession>A0ACC2UCT7</accession>
<organism evidence="1 2">
    <name type="scientific">Entomophthora muscae</name>
    <dbReference type="NCBI Taxonomy" id="34485"/>
    <lineage>
        <taxon>Eukaryota</taxon>
        <taxon>Fungi</taxon>
        <taxon>Fungi incertae sedis</taxon>
        <taxon>Zoopagomycota</taxon>
        <taxon>Entomophthoromycotina</taxon>
        <taxon>Entomophthoromycetes</taxon>
        <taxon>Entomophthorales</taxon>
        <taxon>Entomophthoraceae</taxon>
        <taxon>Entomophthora</taxon>
    </lineage>
</organism>
<comment type="caution">
    <text evidence="1">The sequence shown here is derived from an EMBL/GenBank/DDBJ whole genome shotgun (WGS) entry which is preliminary data.</text>
</comment>
<reference evidence="1" key="1">
    <citation type="submission" date="2022-04" db="EMBL/GenBank/DDBJ databases">
        <title>Genome of the entomopathogenic fungus Entomophthora muscae.</title>
        <authorList>
            <person name="Elya C."/>
            <person name="Lovett B.R."/>
            <person name="Lee E."/>
            <person name="Macias A.M."/>
            <person name="Hajek A.E."/>
            <person name="De Bivort B.L."/>
            <person name="Kasson M.T."/>
            <person name="De Fine Licht H.H."/>
            <person name="Stajich J.E."/>
        </authorList>
    </citation>
    <scope>NUCLEOTIDE SEQUENCE</scope>
    <source>
        <strain evidence="1">Berkeley</strain>
    </source>
</reference>
<sequence length="73" mass="8068">MNRISIVRIASAVLVAISTLSFGAVSSPLLTHSLPTRPTIRQYLGSRATWVGRKLRRPSWAAPKIRRKKKTAA</sequence>
<gene>
    <name evidence="1" type="ORF">DSO57_1021473</name>
</gene>
<protein>
    <submittedName>
        <fullName evidence="1">Uncharacterized protein</fullName>
    </submittedName>
</protein>
<proteinExistence type="predicted"/>